<dbReference type="AlphaFoldDB" id="A0A852TGZ4"/>
<dbReference type="EMBL" id="JACCBX010000009">
    <property type="protein sequence ID" value="NYE07481.1"/>
    <property type="molecule type" value="Genomic_DNA"/>
</dbReference>
<name>A0A852TGZ4_9BACI</name>
<organism evidence="1 2">
    <name type="scientific">Neobacillus niacini</name>
    <dbReference type="NCBI Taxonomy" id="86668"/>
    <lineage>
        <taxon>Bacteria</taxon>
        <taxon>Bacillati</taxon>
        <taxon>Bacillota</taxon>
        <taxon>Bacilli</taxon>
        <taxon>Bacillales</taxon>
        <taxon>Bacillaceae</taxon>
        <taxon>Neobacillus</taxon>
    </lineage>
</organism>
<reference evidence="2" key="2">
    <citation type="submission" date="2020-08" db="EMBL/GenBank/DDBJ databases">
        <title>The Agave Microbiome: Exploring the role of microbial communities in plant adaptations to desert environments.</title>
        <authorList>
            <person name="Partida-Martinez L.P."/>
        </authorList>
    </citation>
    <scope>NUCLEOTIDE SEQUENCE [LARGE SCALE GENOMIC DNA]</scope>
    <source>
        <strain evidence="2">AT2.8</strain>
    </source>
</reference>
<protein>
    <submittedName>
        <fullName evidence="1">Uncharacterized protein</fullName>
    </submittedName>
</protein>
<accession>A0A852TGZ4</accession>
<gene>
    <name evidence="1" type="ORF">F4694_004292</name>
</gene>
<evidence type="ECO:0000313" key="2">
    <source>
        <dbReference type="Proteomes" id="UP000548423"/>
    </source>
</evidence>
<comment type="caution">
    <text evidence="1">The sequence shown here is derived from an EMBL/GenBank/DDBJ whole genome shotgun (WGS) entry which is preliminary data.</text>
</comment>
<proteinExistence type="predicted"/>
<sequence length="32" mass="3934">MLKFGYERDRRGIHFGESYFNIIAFDQYFLLS</sequence>
<reference evidence="2" key="1">
    <citation type="submission" date="2020-07" db="EMBL/GenBank/DDBJ databases">
        <authorList>
            <person name="Partida-Martinez L."/>
            <person name="Huntemann M."/>
            <person name="Clum A."/>
            <person name="Wang J."/>
            <person name="Palaniappan K."/>
            <person name="Ritter S."/>
            <person name="Chen I.-M."/>
            <person name="Stamatis D."/>
            <person name="Reddy T."/>
            <person name="O'Malley R."/>
            <person name="Daum C."/>
            <person name="Shapiro N."/>
            <person name="Ivanova N."/>
            <person name="Kyrpides N."/>
            <person name="Woyke T."/>
        </authorList>
    </citation>
    <scope>NUCLEOTIDE SEQUENCE [LARGE SCALE GENOMIC DNA]</scope>
    <source>
        <strain evidence="2">AT2.8</strain>
    </source>
</reference>
<evidence type="ECO:0000313" key="1">
    <source>
        <dbReference type="EMBL" id="NYE07481.1"/>
    </source>
</evidence>
<dbReference type="Proteomes" id="UP000548423">
    <property type="component" value="Unassembled WGS sequence"/>
</dbReference>